<organism evidence="1 2">
    <name type="scientific">Candidatus Methylospira mobilis</name>
    <dbReference type="NCBI Taxonomy" id="1808979"/>
    <lineage>
        <taxon>Bacteria</taxon>
        <taxon>Pseudomonadati</taxon>
        <taxon>Pseudomonadota</taxon>
        <taxon>Gammaproteobacteria</taxon>
        <taxon>Methylococcales</taxon>
        <taxon>Methylococcaceae</taxon>
        <taxon>Candidatus Methylospira</taxon>
    </lineage>
</organism>
<sequence>MSAELTYFANFIGLEAIAPGRYSMLLLLGLFGGFKSGALNPAKVIHEIQALEGIGTPSQLKPPSQFNRPKSPLKGLWHKHYLEDGLRALALNVKKGLDLYGIPLFQQCMREAQEAGEERYVTIEDIKPLANDVVSGNWKRLANAEALSGEWIIYAQHEGKNHYLCLARHDSGDDYIRQQIDAICCHEFPFLTTLLNGT</sequence>
<evidence type="ECO:0000313" key="1">
    <source>
        <dbReference type="EMBL" id="QFY44915.1"/>
    </source>
</evidence>
<keyword evidence="2" id="KW-1185">Reference proteome</keyword>
<reference evidence="1 2" key="1">
    <citation type="submission" date="2019-09" db="EMBL/GenBank/DDBJ databases">
        <title>Ecophysiology of the spiral-shaped methanotroph Methylospira mobilis as revealed by the complete genome sequence.</title>
        <authorList>
            <person name="Oshkin I.Y."/>
            <person name="Dedysh S.N."/>
            <person name="Miroshnikov K."/>
            <person name="Danilova O.V."/>
            <person name="Hakobyan A."/>
            <person name="Liesack W."/>
        </authorList>
    </citation>
    <scope>NUCLEOTIDE SEQUENCE [LARGE SCALE GENOMIC DNA]</scope>
    <source>
        <strain evidence="1 2">Shm1</strain>
    </source>
</reference>
<proteinExistence type="predicted"/>
<protein>
    <submittedName>
        <fullName evidence="1">Uncharacterized protein</fullName>
    </submittedName>
</protein>
<gene>
    <name evidence="1" type="ORF">F6R98_02935</name>
</gene>
<dbReference type="OrthoDB" id="8778623at2"/>
<name>A0A5Q0BLW7_9GAMM</name>
<dbReference type="EMBL" id="CP044205">
    <property type="protein sequence ID" value="QFY44915.1"/>
    <property type="molecule type" value="Genomic_DNA"/>
</dbReference>
<evidence type="ECO:0000313" key="2">
    <source>
        <dbReference type="Proteomes" id="UP000325755"/>
    </source>
</evidence>
<dbReference type="KEGG" id="mmob:F6R98_02935"/>
<dbReference type="AlphaFoldDB" id="A0A5Q0BLW7"/>
<dbReference type="Proteomes" id="UP000325755">
    <property type="component" value="Chromosome"/>
</dbReference>
<accession>A0A5Q0BLW7</accession>
<dbReference type="InParanoid" id="A0A5Q0BLW7"/>